<gene>
    <name evidence="8" type="ORF">VITU9109_21384</name>
</gene>
<evidence type="ECO:0000256" key="2">
    <source>
        <dbReference type="ARBA" id="ARBA00022475"/>
    </source>
</evidence>
<evidence type="ECO:0000259" key="7">
    <source>
        <dbReference type="Pfam" id="PF10412"/>
    </source>
</evidence>
<dbReference type="SUPFAM" id="SSF52540">
    <property type="entry name" value="P-loop containing nucleoside triphosphate hydrolases"/>
    <property type="match status" value="1"/>
</dbReference>
<dbReference type="Gene3D" id="3.40.50.300">
    <property type="entry name" value="P-loop containing nucleotide triphosphate hydrolases"/>
    <property type="match status" value="1"/>
</dbReference>
<protein>
    <submittedName>
        <fullName evidence="8">Conjugative transfer protein TraD</fullName>
    </submittedName>
</protein>
<dbReference type="EMBL" id="AFWI01000146">
    <property type="protein sequence ID" value="EGU55341.1"/>
    <property type="molecule type" value="Genomic_DNA"/>
</dbReference>
<evidence type="ECO:0000256" key="3">
    <source>
        <dbReference type="ARBA" id="ARBA00022692"/>
    </source>
</evidence>
<sequence>KTYGKNAAEEMNDLLNTRFYFRSPSNAMAEISSKDLGEQEIELSKENISYGANELRDGVSLGHETRTQRIVIPSELQALDDLECYLRVPGSSYITKLDLIYDQMRNIATPFIKREFTPSPGMLEAYEKAVYLETVVPGMTLPESDRNALRAIQASQFESEDEMKIEASQMNAAVSKLKKQSERVDAEPTAQQKPQQQVESETAQEQRNKENDEASISKETVDEIELYD</sequence>
<keyword evidence="4" id="KW-1133">Transmembrane helix</keyword>
<keyword evidence="2" id="KW-1003">Cell membrane</keyword>
<dbReference type="Proteomes" id="UP000003836">
    <property type="component" value="Unassembled WGS sequence"/>
</dbReference>
<keyword evidence="3" id="KW-0812">Transmembrane</keyword>
<organism evidence="8 9">
    <name type="scientific">Vibrio tubiashii ATCC 19109</name>
    <dbReference type="NCBI Taxonomy" id="1051646"/>
    <lineage>
        <taxon>Bacteria</taxon>
        <taxon>Pseudomonadati</taxon>
        <taxon>Pseudomonadota</taxon>
        <taxon>Gammaproteobacteria</taxon>
        <taxon>Vibrionales</taxon>
        <taxon>Vibrionaceae</taxon>
        <taxon>Vibrio</taxon>
        <taxon>Vibrio oreintalis group</taxon>
    </lineage>
</organism>
<dbReference type="RefSeq" id="WP_004744730.1">
    <property type="nucleotide sequence ID" value="NZ_AFWI01000146.1"/>
</dbReference>
<dbReference type="PANTHER" id="PTHR37937:SF1">
    <property type="entry name" value="CONJUGATIVE TRANSFER: DNA TRANSPORT"/>
    <property type="match status" value="1"/>
</dbReference>
<accession>A0ABP2LLI2</accession>
<evidence type="ECO:0000313" key="9">
    <source>
        <dbReference type="Proteomes" id="UP000003836"/>
    </source>
</evidence>
<dbReference type="Pfam" id="PF10412">
    <property type="entry name" value="TrwB_AAD_bind"/>
    <property type="match status" value="1"/>
</dbReference>
<evidence type="ECO:0000313" key="8">
    <source>
        <dbReference type="EMBL" id="EGU55341.1"/>
    </source>
</evidence>
<dbReference type="InterPro" id="IPR019476">
    <property type="entry name" value="T4SS_TraD_DNA-bd"/>
</dbReference>
<evidence type="ECO:0000256" key="5">
    <source>
        <dbReference type="ARBA" id="ARBA00023136"/>
    </source>
</evidence>
<feature type="compositionally biased region" description="Polar residues" evidence="6">
    <location>
        <begin position="189"/>
        <end position="203"/>
    </location>
</feature>
<dbReference type="PANTHER" id="PTHR37937">
    <property type="entry name" value="CONJUGATIVE TRANSFER: DNA TRANSPORT"/>
    <property type="match status" value="1"/>
</dbReference>
<comment type="subcellular location">
    <subcellularLocation>
        <location evidence="1">Cell membrane</location>
        <topology evidence="1">Multi-pass membrane protein</topology>
    </subcellularLocation>
</comment>
<dbReference type="InterPro" id="IPR027417">
    <property type="entry name" value="P-loop_NTPase"/>
</dbReference>
<comment type="caution">
    <text evidence="8">The sequence shown here is derived from an EMBL/GenBank/DDBJ whole genome shotgun (WGS) entry which is preliminary data.</text>
</comment>
<feature type="compositionally biased region" description="Basic and acidic residues" evidence="6">
    <location>
        <begin position="204"/>
        <end position="221"/>
    </location>
</feature>
<evidence type="ECO:0000256" key="6">
    <source>
        <dbReference type="SAM" id="MobiDB-lite"/>
    </source>
</evidence>
<name>A0ABP2LLI2_9VIBR</name>
<keyword evidence="9" id="KW-1185">Reference proteome</keyword>
<reference evidence="8 9" key="1">
    <citation type="journal article" date="2012" name="Int. J. Syst. Evol. Microbiol.">
        <title>Vibrio caribbeanicus sp. nov., isolated from the marine sponge Scleritoderma cyanea.</title>
        <authorList>
            <person name="Hoffmann M."/>
            <person name="Monday S.R."/>
            <person name="Allard M.W."/>
            <person name="Strain E.A."/>
            <person name="Whittaker P."/>
            <person name="Naum M."/>
            <person name="McCarthy P.J."/>
            <person name="Lopez J.V."/>
            <person name="Fischer M."/>
            <person name="Brown E.W."/>
        </authorList>
    </citation>
    <scope>NUCLEOTIDE SEQUENCE [LARGE SCALE GENOMIC DNA]</scope>
    <source>
        <strain evidence="8 9">ATCC 19109</strain>
    </source>
</reference>
<proteinExistence type="predicted"/>
<feature type="region of interest" description="Disordered" evidence="6">
    <location>
        <begin position="171"/>
        <end position="228"/>
    </location>
</feature>
<feature type="non-terminal residue" evidence="8">
    <location>
        <position position="1"/>
    </location>
</feature>
<feature type="domain" description="Type IV secretion system coupling protein TraD DNA-binding" evidence="7">
    <location>
        <begin position="2"/>
        <end position="98"/>
    </location>
</feature>
<keyword evidence="5" id="KW-0472">Membrane</keyword>
<evidence type="ECO:0000256" key="1">
    <source>
        <dbReference type="ARBA" id="ARBA00004651"/>
    </source>
</evidence>
<dbReference type="InterPro" id="IPR051539">
    <property type="entry name" value="T4SS-coupling_protein"/>
</dbReference>
<evidence type="ECO:0000256" key="4">
    <source>
        <dbReference type="ARBA" id="ARBA00022989"/>
    </source>
</evidence>